<comment type="similarity">
    <text evidence="1">Belongs to the OBAP family.</text>
</comment>
<protein>
    <recommendedName>
        <fullName evidence="5">DUF1264 domain protein</fullName>
    </recommendedName>
</protein>
<reference evidence="3" key="1">
    <citation type="journal article" date="2023" name="Access Microbiol">
        <title>De-novo genome assembly for Akanthomyces muscarius, a biocontrol agent of insect agricultural pests.</title>
        <authorList>
            <person name="Erdos Z."/>
            <person name="Studholme D.J."/>
            <person name="Raymond B."/>
            <person name="Sharma M."/>
        </authorList>
    </citation>
    <scope>NUCLEOTIDE SEQUENCE</scope>
    <source>
        <strain evidence="3">Ve6</strain>
    </source>
</reference>
<dbReference type="EMBL" id="JAJHUN010000009">
    <property type="protein sequence ID" value="KAJ4150177.1"/>
    <property type="molecule type" value="Genomic_DNA"/>
</dbReference>
<organism evidence="3 4">
    <name type="scientific">Akanthomyces muscarius</name>
    <name type="common">Entomopathogenic fungus</name>
    <name type="synonym">Lecanicillium muscarium</name>
    <dbReference type="NCBI Taxonomy" id="2231603"/>
    <lineage>
        <taxon>Eukaryota</taxon>
        <taxon>Fungi</taxon>
        <taxon>Dikarya</taxon>
        <taxon>Ascomycota</taxon>
        <taxon>Pezizomycotina</taxon>
        <taxon>Sordariomycetes</taxon>
        <taxon>Hypocreomycetidae</taxon>
        <taxon>Hypocreales</taxon>
        <taxon>Cordycipitaceae</taxon>
        <taxon>Akanthomyces</taxon>
    </lineage>
</organism>
<evidence type="ECO:0000313" key="4">
    <source>
        <dbReference type="Proteomes" id="UP001144673"/>
    </source>
</evidence>
<dbReference type="PANTHER" id="PTHR31360:SF0">
    <property type="entry name" value="OIL BODY-ASSOCIATED PROTEIN 1B"/>
    <property type="match status" value="1"/>
</dbReference>
<gene>
    <name evidence="3" type="ORF">LMH87_010940</name>
</gene>
<proteinExistence type="inferred from homology"/>
<evidence type="ECO:0000256" key="2">
    <source>
        <dbReference type="SAM" id="MobiDB-lite"/>
    </source>
</evidence>
<comment type="caution">
    <text evidence="3">The sequence shown here is derived from an EMBL/GenBank/DDBJ whole genome shotgun (WGS) entry which is preliminary data.</text>
</comment>
<accession>A0A9W8Q872</accession>
<feature type="compositionally biased region" description="Basic and acidic residues" evidence="2">
    <location>
        <begin position="198"/>
        <end position="229"/>
    </location>
</feature>
<dbReference type="RefSeq" id="XP_056051891.1">
    <property type="nucleotide sequence ID" value="XM_056199998.1"/>
</dbReference>
<sequence length="229" mass="25907">MTDQQVTNDGLGKPLTLPQSLLTKAAAVTQDFKPLKSVCAHLNAFHGYADNPQRAVETNHYCGHVNNDVRQCLLYDSAESDARLIGIEYMITPELFDALSPEEQKLWHSHVYEVKSGMLVMPNPLVTEAVWARAEHKEMENVVRLYGKAYHLWQTDLGHKLPIGEPKLMASFTTDGQLDFSKVEERDKRFGVSYEANKTQRQDIPEPKIHPNSDSAWKDSGKDGDWLTN</sequence>
<dbReference type="InterPro" id="IPR010686">
    <property type="entry name" value="OBAP-like"/>
</dbReference>
<dbReference type="PANTHER" id="PTHR31360">
    <property type="match status" value="1"/>
</dbReference>
<evidence type="ECO:0000256" key="1">
    <source>
        <dbReference type="ARBA" id="ARBA00009740"/>
    </source>
</evidence>
<evidence type="ECO:0008006" key="5">
    <source>
        <dbReference type="Google" id="ProtNLM"/>
    </source>
</evidence>
<evidence type="ECO:0000313" key="3">
    <source>
        <dbReference type="EMBL" id="KAJ4150177.1"/>
    </source>
</evidence>
<name>A0A9W8Q872_AKAMU</name>
<dbReference type="GeneID" id="80898099"/>
<dbReference type="Pfam" id="PF06884">
    <property type="entry name" value="DUF1264"/>
    <property type="match status" value="1"/>
</dbReference>
<dbReference type="Proteomes" id="UP001144673">
    <property type="component" value="Chromosome 4"/>
</dbReference>
<dbReference type="KEGG" id="amus:LMH87_010940"/>
<feature type="region of interest" description="Disordered" evidence="2">
    <location>
        <begin position="191"/>
        <end position="229"/>
    </location>
</feature>
<keyword evidence="4" id="KW-1185">Reference proteome</keyword>
<dbReference type="AlphaFoldDB" id="A0A9W8Q872"/>